<dbReference type="AlphaFoldDB" id="A0AAD3H149"/>
<organism evidence="4 5">
    <name type="scientific">Chaetoceros tenuissimus</name>
    <dbReference type="NCBI Taxonomy" id="426638"/>
    <lineage>
        <taxon>Eukaryota</taxon>
        <taxon>Sar</taxon>
        <taxon>Stramenopiles</taxon>
        <taxon>Ochrophyta</taxon>
        <taxon>Bacillariophyta</taxon>
        <taxon>Coscinodiscophyceae</taxon>
        <taxon>Chaetocerotophycidae</taxon>
        <taxon>Chaetocerotales</taxon>
        <taxon>Chaetocerotaceae</taxon>
        <taxon>Chaetoceros</taxon>
    </lineage>
</organism>
<evidence type="ECO:0000313" key="5">
    <source>
        <dbReference type="Proteomes" id="UP001054902"/>
    </source>
</evidence>
<feature type="transmembrane region" description="Helical" evidence="3">
    <location>
        <begin position="488"/>
        <end position="507"/>
    </location>
</feature>
<gene>
    <name evidence="4" type="ORF">CTEN210_02498</name>
</gene>
<feature type="transmembrane region" description="Helical" evidence="3">
    <location>
        <begin position="26"/>
        <end position="48"/>
    </location>
</feature>
<feature type="region of interest" description="Disordered" evidence="2">
    <location>
        <begin position="356"/>
        <end position="386"/>
    </location>
</feature>
<protein>
    <recommendedName>
        <fullName evidence="6">Multidrug and toxin extrusion protein</fullName>
    </recommendedName>
</protein>
<feature type="transmembrane region" description="Helical" evidence="3">
    <location>
        <begin position="716"/>
        <end position="737"/>
    </location>
</feature>
<feature type="transmembrane region" description="Helical" evidence="3">
    <location>
        <begin position="813"/>
        <end position="835"/>
    </location>
</feature>
<dbReference type="GO" id="GO:0042910">
    <property type="term" value="F:xenobiotic transmembrane transporter activity"/>
    <property type="evidence" value="ECO:0007669"/>
    <property type="project" value="InterPro"/>
</dbReference>
<name>A0AAD3H149_9STRA</name>
<dbReference type="Pfam" id="PF01554">
    <property type="entry name" value="MatE"/>
    <property type="match status" value="2"/>
</dbReference>
<accession>A0AAD3H149</accession>
<dbReference type="PANTHER" id="PTHR11206">
    <property type="entry name" value="MULTIDRUG RESISTANCE PROTEIN"/>
    <property type="match status" value="1"/>
</dbReference>
<feature type="transmembrane region" description="Helical" evidence="3">
    <location>
        <begin position="586"/>
        <end position="609"/>
    </location>
</feature>
<keyword evidence="5" id="KW-1185">Reference proteome</keyword>
<feature type="transmembrane region" description="Helical" evidence="3">
    <location>
        <begin position="757"/>
        <end position="775"/>
    </location>
</feature>
<dbReference type="InterPro" id="IPR002528">
    <property type="entry name" value="MATE_fam"/>
</dbReference>
<sequence length="874" mass="96409">MTILHDNDYDDGFRDYVATSIEPGDWLFFTVLIYSLLCILLIPIIVTISRFHRRIEENGKDTEEPIGLFEDGSSPTNIPSTGEEIACSTEKSQNDINECSHVESKKKSVIDLANGELIPQSKRIGTLVVKNNSGHSLMNERIRSGAIIDLSKGQEVLTGKESLERIITGKVIDLSRDEHIAETDVIDIDIIEKDNSHARMEKQIHSDNFIDLSNGLKCSASNQSSSPEVIVANNNEAKYYGDDLSTGERISDLEHMRIQKIYGESTRKDKCDQSGKNLSEKLVIDLSDGKTHLNVHEDIVTKATTTALSSHTFADLENQSLEEISKDSVMSCITYEEASTKHDSANFSLELEENQTTKEGISIDSKQSQRASKEKAHQATIEKPEEKKRKCCQNTISIIRYDKETNRILILGIPFMVSAVAVALFDAITLALVSKYLGVEALSAFIVTNVLLGLTDTFIKGVADALNTICSHAIGADNYFLAGQYTQIALMIYVIGSVPLYVCWWFLMDDAIRLFGMNERVVEIGAQYTKVVMFDYMAVGMFDTFTALLDVSGYALPATIMDLVAASLDLLSVWLLLMFVEGMDLFWVGMTQMVSSVVIYAVFVCFVVCKGWIDPFKSGLVHSFGLKNIPAVKYVLKTAIPLSIGTLLEYGEWEALTFFAAVLGPAEVATWGILEAIWDLFEAFTEGLGEAGSIRLAFHLGKGNIDMAKLSAWKSLFISMCLALTVSALLFVLMPYIPGMFTDDETLQDMVHDALPLIGIGNILMVFGMVSWSLIGAQGRFKLATMVSAVMTFAVTLPLSAVSSIVYHFTLEGLVGAVVVGYSTTGLVLGCILQLSPWERISKKIQDLNTAENEDEAQEKTEKFDEDILLSCEA</sequence>
<keyword evidence="3" id="KW-0472">Membrane</keyword>
<keyword evidence="3" id="KW-0812">Transmembrane</keyword>
<keyword evidence="3" id="KW-1133">Transmembrane helix</keyword>
<dbReference type="GO" id="GO:0015297">
    <property type="term" value="F:antiporter activity"/>
    <property type="evidence" value="ECO:0007669"/>
    <property type="project" value="InterPro"/>
</dbReference>
<evidence type="ECO:0008006" key="6">
    <source>
        <dbReference type="Google" id="ProtNLM"/>
    </source>
</evidence>
<evidence type="ECO:0000313" key="4">
    <source>
        <dbReference type="EMBL" id="GFH46024.1"/>
    </source>
</evidence>
<feature type="transmembrane region" description="Helical" evidence="3">
    <location>
        <begin position="408"/>
        <end position="430"/>
    </location>
</feature>
<evidence type="ECO:0000256" key="1">
    <source>
        <dbReference type="ARBA" id="ARBA00010199"/>
    </source>
</evidence>
<dbReference type="GO" id="GO:0016020">
    <property type="term" value="C:membrane"/>
    <property type="evidence" value="ECO:0007669"/>
    <property type="project" value="InterPro"/>
</dbReference>
<reference evidence="4 5" key="1">
    <citation type="journal article" date="2021" name="Sci. Rep.">
        <title>The genome of the diatom Chaetoceros tenuissimus carries an ancient integrated fragment of an extant virus.</title>
        <authorList>
            <person name="Hongo Y."/>
            <person name="Kimura K."/>
            <person name="Takaki Y."/>
            <person name="Yoshida Y."/>
            <person name="Baba S."/>
            <person name="Kobayashi G."/>
            <person name="Nagasaki K."/>
            <person name="Hano T."/>
            <person name="Tomaru Y."/>
        </authorList>
    </citation>
    <scope>NUCLEOTIDE SEQUENCE [LARGE SCALE GENOMIC DNA]</scope>
    <source>
        <strain evidence="4 5">NIES-3715</strain>
    </source>
</reference>
<comment type="caution">
    <text evidence="4">The sequence shown here is derived from an EMBL/GenBank/DDBJ whole genome shotgun (WGS) entry which is preliminary data.</text>
</comment>
<comment type="similarity">
    <text evidence="1">Belongs to the multi antimicrobial extrusion (MATE) (TC 2.A.66.1) family.</text>
</comment>
<feature type="transmembrane region" description="Helical" evidence="3">
    <location>
        <begin position="536"/>
        <end position="556"/>
    </location>
</feature>
<dbReference type="EMBL" id="BLLK01000022">
    <property type="protein sequence ID" value="GFH46024.1"/>
    <property type="molecule type" value="Genomic_DNA"/>
</dbReference>
<feature type="compositionally biased region" description="Basic and acidic residues" evidence="2">
    <location>
        <begin position="371"/>
        <end position="386"/>
    </location>
</feature>
<evidence type="ECO:0000256" key="3">
    <source>
        <dbReference type="SAM" id="Phobius"/>
    </source>
</evidence>
<evidence type="ECO:0000256" key="2">
    <source>
        <dbReference type="SAM" id="MobiDB-lite"/>
    </source>
</evidence>
<feature type="transmembrane region" description="Helical" evidence="3">
    <location>
        <begin position="787"/>
        <end position="807"/>
    </location>
</feature>
<dbReference type="Proteomes" id="UP001054902">
    <property type="component" value="Unassembled WGS sequence"/>
</dbReference>
<proteinExistence type="inferred from homology"/>